<gene>
    <name evidence="2" type="ORF">SAMN05518846_11775</name>
</gene>
<dbReference type="AlphaFoldDB" id="A0A1I4BF78"/>
<dbReference type="RefSeq" id="WP_139228112.1">
    <property type="nucleotide sequence ID" value="NZ_FORT01000017.1"/>
</dbReference>
<reference evidence="3" key="1">
    <citation type="submission" date="2016-10" db="EMBL/GenBank/DDBJ databases">
        <authorList>
            <person name="Varghese N."/>
            <person name="Submissions S."/>
        </authorList>
    </citation>
    <scope>NUCLEOTIDE SEQUENCE [LARGE SCALE GENOMIC DNA]</scope>
    <source>
        <strain evidence="3">OK042</strain>
    </source>
</reference>
<dbReference type="STRING" id="1884381.SAMN05518846_11775"/>
<dbReference type="EMBL" id="FORT01000017">
    <property type="protein sequence ID" value="SFK66629.1"/>
    <property type="molecule type" value="Genomic_DNA"/>
</dbReference>
<dbReference type="Pfam" id="PF17853">
    <property type="entry name" value="GGDEF_2"/>
    <property type="match status" value="1"/>
</dbReference>
<proteinExistence type="predicted"/>
<name>A0A1I4BF78_9BACL</name>
<keyword evidence="3" id="KW-1185">Reference proteome</keyword>
<protein>
    <recommendedName>
        <fullName evidence="1">CdaR GGDEF-like domain-containing protein</fullName>
    </recommendedName>
</protein>
<organism evidence="2 3">
    <name type="scientific">Brevibacillus centrosporus</name>
    <dbReference type="NCBI Taxonomy" id="54910"/>
    <lineage>
        <taxon>Bacteria</taxon>
        <taxon>Bacillati</taxon>
        <taxon>Bacillota</taxon>
        <taxon>Bacilli</taxon>
        <taxon>Bacillales</taxon>
        <taxon>Paenibacillaceae</taxon>
        <taxon>Brevibacillus</taxon>
    </lineage>
</organism>
<dbReference type="InterPro" id="IPR041522">
    <property type="entry name" value="CdaR_GGDEF"/>
</dbReference>
<evidence type="ECO:0000313" key="2">
    <source>
        <dbReference type="EMBL" id="SFK66629.1"/>
    </source>
</evidence>
<sequence>MIARIKRKLETNRLLIFGYHNKVTLLAMMSSKEDVDKLCQKVADVVGEWSESEGLPLCAGVGTAGQGIGAIKKSHDEAQKAHR</sequence>
<evidence type="ECO:0000259" key="1">
    <source>
        <dbReference type="Pfam" id="PF17853"/>
    </source>
</evidence>
<evidence type="ECO:0000313" key="3">
    <source>
        <dbReference type="Proteomes" id="UP000198915"/>
    </source>
</evidence>
<feature type="domain" description="CdaR GGDEF-like" evidence="1">
    <location>
        <begin position="4"/>
        <end position="83"/>
    </location>
</feature>
<accession>A0A1I4BF78</accession>
<dbReference type="Proteomes" id="UP000198915">
    <property type="component" value="Unassembled WGS sequence"/>
</dbReference>